<dbReference type="InterPro" id="IPR027806">
    <property type="entry name" value="HARBI1_dom"/>
</dbReference>
<organism evidence="8 9">
    <name type="scientific">Mytilus edulis</name>
    <name type="common">Blue mussel</name>
    <dbReference type="NCBI Taxonomy" id="6550"/>
    <lineage>
        <taxon>Eukaryota</taxon>
        <taxon>Metazoa</taxon>
        <taxon>Spiralia</taxon>
        <taxon>Lophotrochozoa</taxon>
        <taxon>Mollusca</taxon>
        <taxon>Bivalvia</taxon>
        <taxon>Autobranchia</taxon>
        <taxon>Pteriomorphia</taxon>
        <taxon>Mytilida</taxon>
        <taxon>Mytiloidea</taxon>
        <taxon>Mytilidae</taxon>
        <taxon>Mytilinae</taxon>
        <taxon>Mytilus</taxon>
    </lineage>
</organism>
<dbReference type="PROSITE" id="PS50950">
    <property type="entry name" value="ZF_THAP"/>
    <property type="match status" value="1"/>
</dbReference>
<sequence length="457" mass="52691">MVKRCCYGVCNTDSRYEDRLQDGVYFLPFPKKSNNLEKCLKWIKACGRPHSQFNVERITRATYICSKHFVNKNGPTEEYPDPIPFDGRTPKPARKVLTKRVIETPKAAPNRQVKRKLIYSETSEIQTTEITPDSNKENIPPDFNKENTVAIQTEGGWADPIDILSLTVQKEILERDLARKILDNEKLTLNNASRKSQKIFQVQQRERSIFSAENFTKDDKMLRYYSGFNNTEFNAVFKFLVPDSSNYPLKMSKNMKIKIKIKDQLFFTLCKLRNNLDFTDLGYRFQISTQDCSSLFCDWINFMYLRFGAVCTWPPRDMIIKNMPENYKRDFPNTLAIIDGTEIKIQKPSSLHAQSQSYSNYKSTNTLKALVAVDPRGSLLFTSCLFSGAISDKDIFEQSGLKKMLQNLVQHGHIKEGDGIMADKGFNIHKEVEDCKLKLNSSRCTFNKEDCCTSRTC</sequence>
<comment type="cofactor">
    <cofactor evidence="1">
        <name>a divalent metal cation</name>
        <dbReference type="ChEBI" id="CHEBI:60240"/>
    </cofactor>
</comment>
<keyword evidence="5 6" id="KW-0238">DNA-binding</keyword>
<dbReference type="SUPFAM" id="SSF57716">
    <property type="entry name" value="Glucocorticoid receptor-like (DNA-binding domain)"/>
    <property type="match status" value="1"/>
</dbReference>
<dbReference type="EMBL" id="CAJPWZ010002929">
    <property type="protein sequence ID" value="CAG2248260.1"/>
    <property type="molecule type" value="Genomic_DNA"/>
</dbReference>
<evidence type="ECO:0000256" key="6">
    <source>
        <dbReference type="PROSITE-ProRule" id="PRU00309"/>
    </source>
</evidence>
<evidence type="ECO:0000259" key="7">
    <source>
        <dbReference type="PROSITE" id="PS50950"/>
    </source>
</evidence>
<dbReference type="Pfam" id="PF13359">
    <property type="entry name" value="DDE_Tnp_4"/>
    <property type="match status" value="1"/>
</dbReference>
<protein>
    <recommendedName>
        <fullName evidence="7">THAP-type domain-containing protein</fullName>
    </recommendedName>
</protein>
<keyword evidence="4" id="KW-0862">Zinc</keyword>
<keyword evidence="3 6" id="KW-0863">Zinc-finger</keyword>
<dbReference type="Pfam" id="PF05485">
    <property type="entry name" value="THAP"/>
    <property type="match status" value="1"/>
</dbReference>
<evidence type="ECO:0000256" key="3">
    <source>
        <dbReference type="ARBA" id="ARBA00022771"/>
    </source>
</evidence>
<dbReference type="SMART" id="SM00980">
    <property type="entry name" value="THAP"/>
    <property type="match status" value="1"/>
</dbReference>
<evidence type="ECO:0000256" key="2">
    <source>
        <dbReference type="ARBA" id="ARBA00022723"/>
    </source>
</evidence>
<name>A0A8S3UQ63_MYTED</name>
<proteinExistence type="predicted"/>
<keyword evidence="2" id="KW-0479">Metal-binding</keyword>
<reference evidence="8" key="1">
    <citation type="submission" date="2021-03" db="EMBL/GenBank/DDBJ databases">
        <authorList>
            <person name="Bekaert M."/>
        </authorList>
    </citation>
    <scope>NUCLEOTIDE SEQUENCE</scope>
</reference>
<dbReference type="Pfam" id="PF13613">
    <property type="entry name" value="HTH_Tnp_4"/>
    <property type="match status" value="1"/>
</dbReference>
<dbReference type="OrthoDB" id="6138163at2759"/>
<dbReference type="PANTHER" id="PTHR23080">
    <property type="entry name" value="THAP DOMAIN PROTEIN"/>
    <property type="match status" value="1"/>
</dbReference>
<dbReference type="InterPro" id="IPR027805">
    <property type="entry name" value="Transposase_HTH_dom"/>
</dbReference>
<keyword evidence="9" id="KW-1185">Reference proteome</keyword>
<comment type="caution">
    <text evidence="8">The sequence shown here is derived from an EMBL/GenBank/DDBJ whole genome shotgun (WGS) entry which is preliminary data.</text>
</comment>
<evidence type="ECO:0000313" key="9">
    <source>
        <dbReference type="Proteomes" id="UP000683360"/>
    </source>
</evidence>
<feature type="domain" description="THAP-type" evidence="7">
    <location>
        <begin position="1"/>
        <end position="87"/>
    </location>
</feature>
<accession>A0A8S3UQ63</accession>
<evidence type="ECO:0000256" key="5">
    <source>
        <dbReference type="ARBA" id="ARBA00023125"/>
    </source>
</evidence>
<dbReference type="Proteomes" id="UP000683360">
    <property type="component" value="Unassembled WGS sequence"/>
</dbReference>
<gene>
    <name evidence="8" type="ORF">MEDL_60114</name>
</gene>
<evidence type="ECO:0000313" key="8">
    <source>
        <dbReference type="EMBL" id="CAG2248260.1"/>
    </source>
</evidence>
<dbReference type="GO" id="GO:0003677">
    <property type="term" value="F:DNA binding"/>
    <property type="evidence" value="ECO:0007669"/>
    <property type="project" value="UniProtKB-UniRule"/>
</dbReference>
<dbReference type="AlphaFoldDB" id="A0A8S3UQ63"/>
<evidence type="ECO:0000256" key="1">
    <source>
        <dbReference type="ARBA" id="ARBA00001968"/>
    </source>
</evidence>
<dbReference type="GO" id="GO:0008270">
    <property type="term" value="F:zinc ion binding"/>
    <property type="evidence" value="ECO:0007669"/>
    <property type="project" value="UniProtKB-KW"/>
</dbReference>
<dbReference type="InterPro" id="IPR006612">
    <property type="entry name" value="THAP_Znf"/>
</dbReference>
<evidence type="ECO:0000256" key="4">
    <source>
        <dbReference type="ARBA" id="ARBA00022833"/>
    </source>
</evidence>